<accession>A0A844TEB3</accession>
<dbReference type="EMBL" id="WQNE01000007">
    <property type="protein sequence ID" value="MVT73782.1"/>
    <property type="molecule type" value="Genomic_DNA"/>
</dbReference>
<name>A0A844TEB3_9BRAD</name>
<protein>
    <submittedName>
        <fullName evidence="1">Uncharacterized protein</fullName>
    </submittedName>
</protein>
<evidence type="ECO:0000313" key="1">
    <source>
        <dbReference type="EMBL" id="MVT73782.1"/>
    </source>
</evidence>
<evidence type="ECO:0000313" key="2">
    <source>
        <dbReference type="Proteomes" id="UP000449969"/>
    </source>
</evidence>
<comment type="caution">
    <text evidence="1">The sequence shown here is derived from an EMBL/GenBank/DDBJ whole genome shotgun (WGS) entry which is preliminary data.</text>
</comment>
<dbReference type="Proteomes" id="UP000449969">
    <property type="component" value="Unassembled WGS sequence"/>
</dbReference>
<organism evidence="1 2">
    <name type="scientific">Bradyrhizobium cajani</name>
    <dbReference type="NCBI Taxonomy" id="1928661"/>
    <lineage>
        <taxon>Bacteria</taxon>
        <taxon>Pseudomonadati</taxon>
        <taxon>Pseudomonadota</taxon>
        <taxon>Alphaproteobacteria</taxon>
        <taxon>Hyphomicrobiales</taxon>
        <taxon>Nitrobacteraceae</taxon>
        <taxon>Bradyrhizobium</taxon>
    </lineage>
</organism>
<reference evidence="1 2" key="1">
    <citation type="submission" date="2019-12" db="EMBL/GenBank/DDBJ databases">
        <title>Draft genome sequences Bradyrhizobium cajani AMBPC1010, Bradyrhizobium pachyrhizi AMBPC1040 and Bradyrhizobium yuanmingense ALSPC3051, three plant growth promoting strains isolated from nodules of Cajanus cajan L. in Dominican Republic.</title>
        <authorList>
            <person name="Flores-Felix J.D."/>
            <person name="Araujo J."/>
            <person name="Diaz-Alcantara C."/>
            <person name="Gonzalez-Andres F."/>
            <person name="Velazquez E."/>
        </authorList>
    </citation>
    <scope>NUCLEOTIDE SEQUENCE [LARGE SCALE GENOMIC DNA]</scope>
    <source>
        <strain evidence="1 2">1010</strain>
    </source>
</reference>
<sequence>MSTRQFSNGKATIQVLAHASSMRPKVVDHFALISIEGDEKAARELFDEVASKFQNRPYSDWLDRA</sequence>
<gene>
    <name evidence="1" type="ORF">GPL20_12080</name>
</gene>
<keyword evidence="2" id="KW-1185">Reference proteome</keyword>
<dbReference type="AlphaFoldDB" id="A0A844TEB3"/>
<dbReference type="OrthoDB" id="9849037at2"/>
<proteinExistence type="predicted"/>